<protein>
    <submittedName>
        <fullName evidence="3">Uncharacterized protein</fullName>
    </submittedName>
</protein>
<sequence length="106" mass="11061">HACCCSPEISAIKGEEQCFIQRASDEMIIAKISLLLLFVAFLSLPIAEAQLGGNVRGPGGLAGRAGLGAPFGGRDNDRGRDGGRDHDRNQGRGRGNSHSHGSHGRG</sequence>
<organism evidence="3 4">
    <name type="scientific">Pristionchus mayeri</name>
    <dbReference type="NCBI Taxonomy" id="1317129"/>
    <lineage>
        <taxon>Eukaryota</taxon>
        <taxon>Metazoa</taxon>
        <taxon>Ecdysozoa</taxon>
        <taxon>Nematoda</taxon>
        <taxon>Chromadorea</taxon>
        <taxon>Rhabditida</taxon>
        <taxon>Rhabditina</taxon>
        <taxon>Diplogasteromorpha</taxon>
        <taxon>Diplogasteroidea</taxon>
        <taxon>Neodiplogasteridae</taxon>
        <taxon>Pristionchus</taxon>
    </lineage>
</organism>
<feature type="compositionally biased region" description="Basic residues" evidence="1">
    <location>
        <begin position="95"/>
        <end position="106"/>
    </location>
</feature>
<dbReference type="Proteomes" id="UP001328107">
    <property type="component" value="Unassembled WGS sequence"/>
</dbReference>
<feature type="non-terminal residue" evidence="3">
    <location>
        <position position="1"/>
    </location>
</feature>
<name>A0AAN5CIJ5_9BILA</name>
<evidence type="ECO:0000256" key="1">
    <source>
        <dbReference type="SAM" id="MobiDB-lite"/>
    </source>
</evidence>
<keyword evidence="2" id="KW-0472">Membrane</keyword>
<keyword evidence="2" id="KW-0812">Transmembrane</keyword>
<comment type="caution">
    <text evidence="3">The sequence shown here is derived from an EMBL/GenBank/DDBJ whole genome shotgun (WGS) entry which is preliminary data.</text>
</comment>
<dbReference type="AlphaFoldDB" id="A0AAN5CIJ5"/>
<keyword evidence="4" id="KW-1185">Reference proteome</keyword>
<accession>A0AAN5CIJ5</accession>
<feature type="transmembrane region" description="Helical" evidence="2">
    <location>
        <begin position="28"/>
        <end position="47"/>
    </location>
</feature>
<evidence type="ECO:0000313" key="3">
    <source>
        <dbReference type="EMBL" id="GMR45078.1"/>
    </source>
</evidence>
<dbReference type="EMBL" id="BTRK01000004">
    <property type="protein sequence ID" value="GMR45078.1"/>
    <property type="molecule type" value="Genomic_DNA"/>
</dbReference>
<reference evidence="4" key="1">
    <citation type="submission" date="2022-10" db="EMBL/GenBank/DDBJ databases">
        <title>Genome assembly of Pristionchus species.</title>
        <authorList>
            <person name="Yoshida K."/>
            <person name="Sommer R.J."/>
        </authorList>
    </citation>
    <scope>NUCLEOTIDE SEQUENCE [LARGE SCALE GENOMIC DNA]</scope>
    <source>
        <strain evidence="4">RS5460</strain>
    </source>
</reference>
<feature type="region of interest" description="Disordered" evidence="1">
    <location>
        <begin position="64"/>
        <end position="106"/>
    </location>
</feature>
<keyword evidence="2" id="KW-1133">Transmembrane helix</keyword>
<proteinExistence type="predicted"/>
<evidence type="ECO:0000313" key="4">
    <source>
        <dbReference type="Proteomes" id="UP001328107"/>
    </source>
</evidence>
<evidence type="ECO:0000256" key="2">
    <source>
        <dbReference type="SAM" id="Phobius"/>
    </source>
</evidence>
<gene>
    <name evidence="3" type="ORF">PMAYCL1PPCAC_15273</name>
</gene>
<feature type="compositionally biased region" description="Basic and acidic residues" evidence="1">
    <location>
        <begin position="74"/>
        <end position="90"/>
    </location>
</feature>